<accession>A0A5C1E619</accession>
<evidence type="ECO:0000313" key="2">
    <source>
        <dbReference type="Proteomes" id="UP000323671"/>
    </source>
</evidence>
<organism evidence="1 2">
    <name type="scientific">Oryzomicrobium terrae</name>
    <dbReference type="NCBI Taxonomy" id="1735038"/>
    <lineage>
        <taxon>Bacteria</taxon>
        <taxon>Pseudomonadati</taxon>
        <taxon>Pseudomonadota</taxon>
        <taxon>Betaproteobacteria</taxon>
        <taxon>Rhodocyclales</taxon>
        <taxon>Rhodocyclaceae</taxon>
        <taxon>Oryzomicrobium</taxon>
    </lineage>
</organism>
<reference evidence="1 2" key="1">
    <citation type="submission" date="2017-07" db="EMBL/GenBank/DDBJ databases">
        <title>Complete genome sequence of Oryzomicrobium terrae TPP412.</title>
        <authorList>
            <person name="Chiu L.-W."/>
            <person name="Lo K.-J."/>
            <person name="Tsai Y.-M."/>
            <person name="Lin S.-S."/>
            <person name="Kuo C.-H."/>
            <person name="Liu C.-T."/>
        </authorList>
    </citation>
    <scope>NUCLEOTIDE SEQUENCE [LARGE SCALE GENOMIC DNA]</scope>
    <source>
        <strain evidence="1 2">TPP412</strain>
    </source>
</reference>
<name>A0A5C1E619_9RHOO</name>
<dbReference type="KEGG" id="otr:OTERR_08370"/>
<proteinExistence type="predicted"/>
<dbReference type="AlphaFoldDB" id="A0A5C1E619"/>
<dbReference type="RefSeq" id="WP_149424963.1">
    <property type="nucleotide sequence ID" value="NZ_CP022579.1"/>
</dbReference>
<sequence>MNALAQPLTQDDEAASMAASLLYLMSEYAAEDNPLLAALVAGELAALGRLVDPRSPLAYMVQRMTRRWRALAQSRSAEALQRASAPLPA</sequence>
<gene>
    <name evidence="1" type="ORF">OTERR_08370</name>
</gene>
<keyword evidence="2" id="KW-1185">Reference proteome</keyword>
<dbReference type="EMBL" id="CP022579">
    <property type="protein sequence ID" value="QEL64313.1"/>
    <property type="molecule type" value="Genomic_DNA"/>
</dbReference>
<evidence type="ECO:0000313" key="1">
    <source>
        <dbReference type="EMBL" id="QEL64313.1"/>
    </source>
</evidence>
<dbReference type="Proteomes" id="UP000323671">
    <property type="component" value="Chromosome"/>
</dbReference>
<protein>
    <submittedName>
        <fullName evidence="1">Uncharacterized protein</fullName>
    </submittedName>
</protein>